<reference evidence="2 3" key="1">
    <citation type="submission" date="2017-03" db="EMBL/GenBank/DDBJ databases">
        <title>Isolation of Levoglucosan Utilizing Bacteria.</title>
        <authorList>
            <person name="Arya A.S."/>
        </authorList>
    </citation>
    <scope>NUCLEOTIDE SEQUENCE [LARGE SCALE GENOMIC DNA]</scope>
    <source>
        <strain evidence="2 3">MEC069</strain>
    </source>
</reference>
<evidence type="ECO:0000313" key="3">
    <source>
        <dbReference type="Proteomes" id="UP000298246"/>
    </source>
</evidence>
<protein>
    <submittedName>
        <fullName evidence="2">Uncharacterized protein</fullName>
    </submittedName>
</protein>
<keyword evidence="1" id="KW-0732">Signal</keyword>
<organism evidence="2 3">
    <name type="scientific">Paenibacillus athensensis</name>
    <dbReference type="NCBI Taxonomy" id="1967502"/>
    <lineage>
        <taxon>Bacteria</taxon>
        <taxon>Bacillati</taxon>
        <taxon>Bacillota</taxon>
        <taxon>Bacilli</taxon>
        <taxon>Bacillales</taxon>
        <taxon>Paenibacillaceae</taxon>
        <taxon>Paenibacillus</taxon>
    </lineage>
</organism>
<sequence length="447" mass="49280">MILVTAVLTAVSTSAIAAASYKQANRPSSNAAVKPAAKDNKGYSLEQAMSDNAQLSTIAFNGLAFITGSSGADSFMPPGKVADFFGFQYMRDVDTAQYGHNTTFLTRVASNVLFILNSEQRAKLIALAKVQAPLYDSFAYNRLPLMDAFRRNLEGKLPSGATGLDQEAVAAYTASLYTTDAELSYHRAVVTGEIIQSFTEKQKAYLGKMDFNNYLTWPDVPENEELKRGLKNSEYVALMTYASELFSWYKGSLDADVYFCPERHGTYFGGFYLKDYPAMDNPGYFISTNLTGDSGQQFLQILNGEQRALITGIVELQHGWLQEAAQTRLEIATELRGAMQGKKVDKERVFALIHSYGELDGRMSGLYASRFAAVNRTLTAEQRAALVKLRNLAVVPNGVYRFATPVATPPIPNSDFLFGQSELLQQAGQFTPPASFTLEAKQPERQR</sequence>
<feature type="chain" id="PRO_5021190906" evidence="1">
    <location>
        <begin position="18"/>
        <end position="447"/>
    </location>
</feature>
<keyword evidence="3" id="KW-1185">Reference proteome</keyword>
<accession>A0A4Y8PW32</accession>
<comment type="caution">
    <text evidence="2">The sequence shown here is derived from an EMBL/GenBank/DDBJ whole genome shotgun (WGS) entry which is preliminary data.</text>
</comment>
<dbReference type="Proteomes" id="UP000298246">
    <property type="component" value="Unassembled WGS sequence"/>
</dbReference>
<gene>
    <name evidence="2" type="ORF">B5M42_17740</name>
</gene>
<feature type="signal peptide" evidence="1">
    <location>
        <begin position="1"/>
        <end position="17"/>
    </location>
</feature>
<proteinExistence type="predicted"/>
<evidence type="ECO:0000256" key="1">
    <source>
        <dbReference type="SAM" id="SignalP"/>
    </source>
</evidence>
<evidence type="ECO:0000313" key="2">
    <source>
        <dbReference type="EMBL" id="TFE85231.1"/>
    </source>
</evidence>
<dbReference type="EMBL" id="MYFO01000027">
    <property type="protein sequence ID" value="TFE85231.1"/>
    <property type="molecule type" value="Genomic_DNA"/>
</dbReference>
<name>A0A4Y8PW32_9BACL</name>
<dbReference type="AlphaFoldDB" id="A0A4Y8PW32"/>